<dbReference type="Gene3D" id="1.10.260.40">
    <property type="entry name" value="lambda repressor-like DNA-binding domains"/>
    <property type="match status" value="1"/>
</dbReference>
<evidence type="ECO:0000313" key="1">
    <source>
        <dbReference type="EMBL" id="TBW32953.1"/>
    </source>
</evidence>
<keyword evidence="2" id="KW-1185">Reference proteome</keyword>
<sequence>MITAAQIRASRAALRMAAQHLADHSGVALRTIKRIETFDGIPPSHTSTLSAIKTALERAGIEFIGTPEDRPGIRVNFAKRSEAP</sequence>
<name>A0A4Q9VEC5_9HYPH</name>
<dbReference type="EMBL" id="SJFN01000049">
    <property type="protein sequence ID" value="TBW32953.1"/>
    <property type="molecule type" value="Genomic_DNA"/>
</dbReference>
<dbReference type="GO" id="GO:0003677">
    <property type="term" value="F:DNA binding"/>
    <property type="evidence" value="ECO:0007669"/>
    <property type="project" value="InterPro"/>
</dbReference>
<accession>A0A4Q9VEC5</accession>
<reference evidence="1 2" key="1">
    <citation type="submission" date="2019-02" db="EMBL/GenBank/DDBJ databases">
        <title>Siculibacillus lacustris gen. nov., sp. nov., a new rosette-forming bacterium isolated from a freshwater crater lake (Lake St. Ana, Romania).</title>
        <authorList>
            <person name="Felfoldi T."/>
            <person name="Marton Z."/>
            <person name="Szabo A."/>
            <person name="Mentes A."/>
            <person name="Boka K."/>
            <person name="Marialigeti K."/>
            <person name="Mathe I."/>
            <person name="Koncz M."/>
            <person name="Schumann P."/>
            <person name="Toth E."/>
        </authorList>
    </citation>
    <scope>NUCLEOTIDE SEQUENCE [LARGE SCALE GENOMIC DNA]</scope>
    <source>
        <strain evidence="1 2">SA-279</strain>
    </source>
</reference>
<dbReference type="AlphaFoldDB" id="A0A4Q9VEC5"/>
<gene>
    <name evidence="1" type="ORF">EYW49_21105</name>
</gene>
<dbReference type="SUPFAM" id="SSF47413">
    <property type="entry name" value="lambda repressor-like DNA-binding domains"/>
    <property type="match status" value="1"/>
</dbReference>
<dbReference type="InterPro" id="IPR010982">
    <property type="entry name" value="Lambda_DNA-bd_dom_sf"/>
</dbReference>
<comment type="caution">
    <text evidence="1">The sequence shown here is derived from an EMBL/GenBank/DDBJ whole genome shotgun (WGS) entry which is preliminary data.</text>
</comment>
<proteinExistence type="predicted"/>
<evidence type="ECO:0000313" key="2">
    <source>
        <dbReference type="Proteomes" id="UP000292781"/>
    </source>
</evidence>
<protein>
    <submittedName>
        <fullName evidence="1">Transcriptional regulator</fullName>
    </submittedName>
</protein>
<dbReference type="Proteomes" id="UP000292781">
    <property type="component" value="Unassembled WGS sequence"/>
</dbReference>
<dbReference type="OrthoDB" id="3782725at2"/>
<organism evidence="1 2">
    <name type="scientific">Siculibacillus lacustris</name>
    <dbReference type="NCBI Taxonomy" id="1549641"/>
    <lineage>
        <taxon>Bacteria</taxon>
        <taxon>Pseudomonadati</taxon>
        <taxon>Pseudomonadota</taxon>
        <taxon>Alphaproteobacteria</taxon>
        <taxon>Hyphomicrobiales</taxon>
        <taxon>Ancalomicrobiaceae</taxon>
        <taxon>Siculibacillus</taxon>
    </lineage>
</organism>